<evidence type="ECO:0000256" key="3">
    <source>
        <dbReference type="ARBA" id="ARBA00022448"/>
    </source>
</evidence>
<evidence type="ECO:0000256" key="9">
    <source>
        <dbReference type="SAM" id="Phobius"/>
    </source>
</evidence>
<keyword evidence="7 9" id="KW-0472">Membrane</keyword>
<dbReference type="InterPro" id="IPR018456">
    <property type="entry name" value="PTR2_symporter_CS"/>
</dbReference>
<feature type="transmembrane region" description="Helical" evidence="9">
    <location>
        <begin position="429"/>
        <end position="448"/>
    </location>
</feature>
<evidence type="ECO:0000256" key="7">
    <source>
        <dbReference type="ARBA" id="ARBA00023136"/>
    </source>
</evidence>
<accession>A0AAV0ZIE1</accession>
<dbReference type="Proteomes" id="UP001157006">
    <property type="component" value="Chromosome 2"/>
</dbReference>
<dbReference type="InterPro" id="IPR000109">
    <property type="entry name" value="POT_fam"/>
</dbReference>
<evidence type="ECO:0000256" key="6">
    <source>
        <dbReference type="ARBA" id="ARBA00022989"/>
    </source>
</evidence>
<dbReference type="GO" id="GO:0006857">
    <property type="term" value="P:oligopeptide transport"/>
    <property type="evidence" value="ECO:0007669"/>
    <property type="project" value="InterPro"/>
</dbReference>
<feature type="transmembrane region" description="Helical" evidence="9">
    <location>
        <begin position="306"/>
        <end position="329"/>
    </location>
</feature>
<keyword evidence="5 8" id="KW-0812">Transmembrane</keyword>
<feature type="transmembrane region" description="Helical" evidence="9">
    <location>
        <begin position="96"/>
        <end position="115"/>
    </location>
</feature>
<feature type="transmembrane region" description="Helical" evidence="9">
    <location>
        <begin position="182"/>
        <end position="204"/>
    </location>
</feature>
<protein>
    <submittedName>
        <fullName evidence="10">Uncharacterized protein</fullName>
    </submittedName>
</protein>
<evidence type="ECO:0000256" key="2">
    <source>
        <dbReference type="ARBA" id="ARBA00005982"/>
    </source>
</evidence>
<dbReference type="GO" id="GO:0016020">
    <property type="term" value="C:membrane"/>
    <property type="evidence" value="ECO:0007669"/>
    <property type="project" value="UniProtKB-SubCell"/>
</dbReference>
<keyword evidence="11" id="KW-1185">Reference proteome</keyword>
<dbReference type="Gene3D" id="1.20.1250.20">
    <property type="entry name" value="MFS general substrate transporter like domains"/>
    <property type="match status" value="1"/>
</dbReference>
<name>A0AAV0ZIE1_VICFA</name>
<evidence type="ECO:0000256" key="4">
    <source>
        <dbReference type="ARBA" id="ARBA00022553"/>
    </source>
</evidence>
<comment type="subcellular location">
    <subcellularLocation>
        <location evidence="1 8">Membrane</location>
        <topology evidence="1 8">Multi-pass membrane protein</topology>
    </subcellularLocation>
</comment>
<feature type="transmembrane region" description="Helical" evidence="9">
    <location>
        <begin position="349"/>
        <end position="370"/>
    </location>
</feature>
<keyword evidence="3 8" id="KW-0813">Transport</keyword>
<dbReference type="FunFam" id="1.20.1250.20:FF:000037">
    <property type="entry name" value="Protein NRT1/ PTR FAMILY 5.2"/>
    <property type="match status" value="1"/>
</dbReference>
<dbReference type="SUPFAM" id="SSF103473">
    <property type="entry name" value="MFS general substrate transporter"/>
    <property type="match status" value="1"/>
</dbReference>
<feature type="transmembrane region" description="Helical" evidence="9">
    <location>
        <begin position="210"/>
        <end position="231"/>
    </location>
</feature>
<feature type="transmembrane region" description="Helical" evidence="9">
    <location>
        <begin position="391"/>
        <end position="409"/>
    </location>
</feature>
<feature type="transmembrane region" description="Helical" evidence="9">
    <location>
        <begin position="469"/>
        <end position="492"/>
    </location>
</feature>
<evidence type="ECO:0000313" key="10">
    <source>
        <dbReference type="EMBL" id="CAI8596848.1"/>
    </source>
</evidence>
<evidence type="ECO:0000256" key="1">
    <source>
        <dbReference type="ARBA" id="ARBA00004141"/>
    </source>
</evidence>
<sequence length="545" mass="60936">MEEDDVYSKDGTVDYLGNPANRKKTGTWKACPFILGNECCERLAYYGMSTNLVLYFKERLHQHSATASKNVSNWGGTCYITPLIGAFVADSYLGRYWTIASFSIIYVIGMTLLTLSASVSGIKPTCHGKENCHATDLQSLVCFVALYLIALGTGGIKPCVSSYGADQFDDADEKEKEHKSSFFNWFYFSINIGALIASSLLVWIQDNVGWGWGFGIPAVAMAIAVVIVASVRKCRVEAPSDKSLLYEIADTESAIKGSRKLDHTNELRFFDKAAVLEQSDNLKDSINPWRLCTVTQVEELKSILRLLPVWATGIIFATVYGQMSTLFVLQGATMNTHVGNSSFKIPPASLSIFDTVSVIFWVPVYDRIIVPLARKFTGHKNGLTQLQRMGVGLFISIFSMVAAAILEVIRLRTVRKHDYYDLEEIPMTIFWQVPQYFLIGCAEVFMFIGQLEFFYEQAPDAMRSLCSALSLLTVALGQYLSSLLVTIVTNISTKNGKLGWIPDNLNYGHIDYFFWLLAVLSVLNLIVYLWVARLYTYKKTVGTLR</sequence>
<dbReference type="Pfam" id="PF00854">
    <property type="entry name" value="PTR2"/>
    <property type="match status" value="1"/>
</dbReference>
<keyword evidence="4" id="KW-0597">Phosphoprotein</keyword>
<proteinExistence type="inferred from homology"/>
<reference evidence="10 11" key="1">
    <citation type="submission" date="2023-01" db="EMBL/GenBank/DDBJ databases">
        <authorList>
            <person name="Kreplak J."/>
        </authorList>
    </citation>
    <scope>NUCLEOTIDE SEQUENCE [LARGE SCALE GENOMIC DNA]</scope>
</reference>
<dbReference type="GO" id="GO:0022857">
    <property type="term" value="F:transmembrane transporter activity"/>
    <property type="evidence" value="ECO:0007669"/>
    <property type="project" value="InterPro"/>
</dbReference>
<keyword evidence="6 9" id="KW-1133">Transmembrane helix</keyword>
<feature type="transmembrane region" description="Helical" evidence="9">
    <location>
        <begin position="512"/>
        <end position="531"/>
    </location>
</feature>
<comment type="similarity">
    <text evidence="2 8">Belongs to the major facilitator superfamily. Proton-dependent oligopeptide transporter (POT/PTR) (TC 2.A.17) family.</text>
</comment>
<dbReference type="PANTHER" id="PTHR11654">
    <property type="entry name" value="OLIGOPEPTIDE TRANSPORTER-RELATED"/>
    <property type="match status" value="1"/>
</dbReference>
<gene>
    <name evidence="10" type="ORF">VFH_II053960</name>
</gene>
<dbReference type="InterPro" id="IPR036259">
    <property type="entry name" value="MFS_trans_sf"/>
</dbReference>
<dbReference type="PROSITE" id="PS01023">
    <property type="entry name" value="PTR2_2"/>
    <property type="match status" value="1"/>
</dbReference>
<evidence type="ECO:0000313" key="11">
    <source>
        <dbReference type="Proteomes" id="UP001157006"/>
    </source>
</evidence>
<dbReference type="EMBL" id="OX451737">
    <property type="protein sequence ID" value="CAI8596848.1"/>
    <property type="molecule type" value="Genomic_DNA"/>
</dbReference>
<organism evidence="10 11">
    <name type="scientific">Vicia faba</name>
    <name type="common">Broad bean</name>
    <name type="synonym">Faba vulgaris</name>
    <dbReference type="NCBI Taxonomy" id="3906"/>
    <lineage>
        <taxon>Eukaryota</taxon>
        <taxon>Viridiplantae</taxon>
        <taxon>Streptophyta</taxon>
        <taxon>Embryophyta</taxon>
        <taxon>Tracheophyta</taxon>
        <taxon>Spermatophyta</taxon>
        <taxon>Magnoliopsida</taxon>
        <taxon>eudicotyledons</taxon>
        <taxon>Gunneridae</taxon>
        <taxon>Pentapetalae</taxon>
        <taxon>rosids</taxon>
        <taxon>fabids</taxon>
        <taxon>Fabales</taxon>
        <taxon>Fabaceae</taxon>
        <taxon>Papilionoideae</taxon>
        <taxon>50 kb inversion clade</taxon>
        <taxon>NPAAA clade</taxon>
        <taxon>Hologalegina</taxon>
        <taxon>IRL clade</taxon>
        <taxon>Fabeae</taxon>
        <taxon>Vicia</taxon>
    </lineage>
</organism>
<evidence type="ECO:0000256" key="5">
    <source>
        <dbReference type="ARBA" id="ARBA00022692"/>
    </source>
</evidence>
<dbReference type="AlphaFoldDB" id="A0AAV0ZIE1"/>
<evidence type="ECO:0000256" key="8">
    <source>
        <dbReference type="RuleBase" id="RU003755"/>
    </source>
</evidence>
<dbReference type="PROSITE" id="PS01022">
    <property type="entry name" value="PTR2_1"/>
    <property type="match status" value="1"/>
</dbReference>